<proteinExistence type="predicted"/>
<protein>
    <submittedName>
        <fullName evidence="4">Plasmodium yoelii subtelomeric region (PYST-C1)</fullName>
    </submittedName>
</protein>
<keyword evidence="3" id="KW-1185">Reference proteome</keyword>
<organism evidence="3 4">
    <name type="scientific">Strongyloides venezuelensis</name>
    <name type="common">Threadworm</name>
    <dbReference type="NCBI Taxonomy" id="75913"/>
    <lineage>
        <taxon>Eukaryota</taxon>
        <taxon>Metazoa</taxon>
        <taxon>Ecdysozoa</taxon>
        <taxon>Nematoda</taxon>
        <taxon>Chromadorea</taxon>
        <taxon>Rhabditida</taxon>
        <taxon>Tylenchina</taxon>
        <taxon>Panagrolaimomorpha</taxon>
        <taxon>Strongyloidoidea</taxon>
        <taxon>Strongyloididae</taxon>
        <taxon>Strongyloides</taxon>
    </lineage>
</organism>
<accession>A0A0K0FFJ1</accession>
<feature type="signal peptide" evidence="2">
    <location>
        <begin position="1"/>
        <end position="21"/>
    </location>
</feature>
<name>A0A0K0FFJ1_STRVS</name>
<evidence type="ECO:0000313" key="3">
    <source>
        <dbReference type="Proteomes" id="UP000035680"/>
    </source>
</evidence>
<reference evidence="3" key="1">
    <citation type="submission" date="2014-07" db="EMBL/GenBank/DDBJ databases">
        <authorList>
            <person name="Martin A.A"/>
            <person name="De Silva N."/>
        </authorList>
    </citation>
    <scope>NUCLEOTIDE SEQUENCE</scope>
</reference>
<reference evidence="4" key="2">
    <citation type="submission" date="2015-08" db="UniProtKB">
        <authorList>
            <consortium name="WormBaseParasite"/>
        </authorList>
    </citation>
    <scope>IDENTIFICATION</scope>
</reference>
<sequence length="67" mass="7848">MTKFLLLYISFVLNLLSISNEFKLYNSEIGKRDTNSLSDDNLVRVKNAKKDRKKPEDDELEEGKINR</sequence>
<feature type="region of interest" description="Disordered" evidence="1">
    <location>
        <begin position="46"/>
        <end position="67"/>
    </location>
</feature>
<feature type="chain" id="PRO_5005329873" evidence="2">
    <location>
        <begin position="22"/>
        <end position="67"/>
    </location>
</feature>
<dbReference type="WBParaSite" id="SVE_0763400.1">
    <property type="protein sequence ID" value="SVE_0763400.1"/>
    <property type="gene ID" value="SVE_0763400"/>
</dbReference>
<evidence type="ECO:0000256" key="1">
    <source>
        <dbReference type="SAM" id="MobiDB-lite"/>
    </source>
</evidence>
<evidence type="ECO:0000313" key="4">
    <source>
        <dbReference type="WBParaSite" id="SVE_0763400.1"/>
    </source>
</evidence>
<keyword evidence="2" id="KW-0732">Signal</keyword>
<dbReference type="Proteomes" id="UP000035680">
    <property type="component" value="Unassembled WGS sequence"/>
</dbReference>
<dbReference type="AlphaFoldDB" id="A0A0K0FFJ1"/>
<evidence type="ECO:0000256" key="2">
    <source>
        <dbReference type="SAM" id="SignalP"/>
    </source>
</evidence>